<feature type="domain" description="Fatty acid hydroxylase" evidence="7">
    <location>
        <begin position="195"/>
        <end position="320"/>
    </location>
</feature>
<evidence type="ECO:0000256" key="5">
    <source>
        <dbReference type="SAM" id="MobiDB-lite"/>
    </source>
</evidence>
<evidence type="ECO:0000259" key="7">
    <source>
        <dbReference type="Pfam" id="PF04116"/>
    </source>
</evidence>
<dbReference type="Pfam" id="PF04116">
    <property type="entry name" value="FA_hydroxylase"/>
    <property type="match status" value="1"/>
</dbReference>
<dbReference type="EMBL" id="JAXOVC010000005">
    <property type="protein sequence ID" value="KAK4501200.1"/>
    <property type="molecule type" value="Genomic_DNA"/>
</dbReference>
<dbReference type="InterPro" id="IPR050307">
    <property type="entry name" value="Sterol_Desaturase_Related"/>
</dbReference>
<evidence type="ECO:0000313" key="8">
    <source>
        <dbReference type="EMBL" id="KAK4501200.1"/>
    </source>
</evidence>
<evidence type="ECO:0000256" key="6">
    <source>
        <dbReference type="SAM" id="Phobius"/>
    </source>
</evidence>
<reference evidence="8 9" key="1">
    <citation type="journal article" date="2023" name="G3 (Bethesda)">
        <title>A chromosome-level genome assembly of Zasmidium syzygii isolated from banana leaves.</title>
        <authorList>
            <person name="van Westerhoven A.C."/>
            <person name="Mehrabi R."/>
            <person name="Talebi R."/>
            <person name="Steentjes M.B.F."/>
            <person name="Corcolon B."/>
            <person name="Chong P.A."/>
            <person name="Kema G.H.J."/>
            <person name="Seidl M.F."/>
        </authorList>
    </citation>
    <scope>NUCLEOTIDE SEQUENCE [LARGE SCALE GENOMIC DNA]</scope>
    <source>
        <strain evidence="8 9">P124</strain>
    </source>
</reference>
<feature type="compositionally biased region" description="Basic residues" evidence="5">
    <location>
        <begin position="371"/>
        <end position="380"/>
    </location>
</feature>
<organism evidence="8 9">
    <name type="scientific">Zasmidium cellare</name>
    <name type="common">Wine cellar mold</name>
    <name type="synonym">Racodium cellare</name>
    <dbReference type="NCBI Taxonomy" id="395010"/>
    <lineage>
        <taxon>Eukaryota</taxon>
        <taxon>Fungi</taxon>
        <taxon>Dikarya</taxon>
        <taxon>Ascomycota</taxon>
        <taxon>Pezizomycotina</taxon>
        <taxon>Dothideomycetes</taxon>
        <taxon>Dothideomycetidae</taxon>
        <taxon>Mycosphaerellales</taxon>
        <taxon>Mycosphaerellaceae</taxon>
        <taxon>Zasmidium</taxon>
    </lineage>
</organism>
<gene>
    <name evidence="8" type="ORF">PRZ48_007007</name>
</gene>
<feature type="transmembrane region" description="Helical" evidence="6">
    <location>
        <begin position="147"/>
        <end position="168"/>
    </location>
</feature>
<comment type="caution">
    <text evidence="8">The sequence shown here is derived from an EMBL/GenBank/DDBJ whole genome shotgun (WGS) entry which is preliminary data.</text>
</comment>
<keyword evidence="4 6" id="KW-0472">Membrane</keyword>
<evidence type="ECO:0000256" key="3">
    <source>
        <dbReference type="ARBA" id="ARBA00022989"/>
    </source>
</evidence>
<comment type="subcellular location">
    <subcellularLocation>
        <location evidence="1">Membrane</location>
    </subcellularLocation>
</comment>
<feature type="transmembrane region" description="Helical" evidence="6">
    <location>
        <begin position="188"/>
        <end position="208"/>
    </location>
</feature>
<keyword evidence="2 6" id="KW-0812">Transmembrane</keyword>
<evidence type="ECO:0000256" key="4">
    <source>
        <dbReference type="ARBA" id="ARBA00023136"/>
    </source>
</evidence>
<dbReference type="PANTHER" id="PTHR11863">
    <property type="entry name" value="STEROL DESATURASE"/>
    <property type="match status" value="1"/>
</dbReference>
<feature type="transmembrane region" description="Helical" evidence="6">
    <location>
        <begin position="99"/>
        <end position="126"/>
    </location>
</feature>
<evidence type="ECO:0000256" key="1">
    <source>
        <dbReference type="ARBA" id="ARBA00004370"/>
    </source>
</evidence>
<keyword evidence="3 6" id="KW-1133">Transmembrane helix</keyword>
<evidence type="ECO:0000313" key="9">
    <source>
        <dbReference type="Proteomes" id="UP001305779"/>
    </source>
</evidence>
<name>A0ABR0EI69_ZASCE</name>
<dbReference type="InterPro" id="IPR006694">
    <property type="entry name" value="Fatty_acid_hydroxylase"/>
</dbReference>
<feature type="region of interest" description="Disordered" evidence="5">
    <location>
        <begin position="353"/>
        <end position="380"/>
    </location>
</feature>
<sequence>MDVVLEIFDGFVFDRMYANLLPLSPSVSTFDPISTIAAGFKGYADHNATYAQSIGGEFARSGWQFTPASASFHVEPSEFAYMSRWDRDNVYRQFVSLYILTWLFGMVIYFLCATLSYIFVFDHATFEHPKYLKNQMRMEIRQTMESIPIMAVFTVPFFVAEVRGYSFIYDSAANPGFGHPFLNWLGGWYNLLQFPLFIMFTDFCIYWIHRGLHHPFVYKRLHKPHHKWIMPTPYASHAFHPLDGYSQSVPYHLFPFIFPLQKFAYIALFTFIQIWTVMIHDGEYVANSPVINGAACHTMHHLYFNYNYGQFTTLWDRLGGSYRKPNMELFYKETKMSKDEWERQTKEMERMVKEVEGEDDRSYGPPERLVKHARMSKKVQ</sequence>
<dbReference type="Proteomes" id="UP001305779">
    <property type="component" value="Unassembled WGS sequence"/>
</dbReference>
<proteinExistence type="predicted"/>
<evidence type="ECO:0000256" key="2">
    <source>
        <dbReference type="ARBA" id="ARBA00022692"/>
    </source>
</evidence>
<accession>A0ABR0EI69</accession>
<protein>
    <recommendedName>
        <fullName evidence="7">Fatty acid hydroxylase domain-containing protein</fullName>
    </recommendedName>
</protein>
<keyword evidence="9" id="KW-1185">Reference proteome</keyword>